<evidence type="ECO:0000313" key="4">
    <source>
        <dbReference type="Proteomes" id="UP000018208"/>
    </source>
</evidence>
<dbReference type="Pfam" id="PF12796">
    <property type="entry name" value="Ank_2"/>
    <property type="match status" value="1"/>
</dbReference>
<dbReference type="InterPro" id="IPR036770">
    <property type="entry name" value="Ankyrin_rpt-contain_sf"/>
</dbReference>
<evidence type="ECO:0000256" key="1">
    <source>
        <dbReference type="PROSITE-ProRule" id="PRU00023"/>
    </source>
</evidence>
<keyword evidence="4" id="KW-1185">Reference proteome</keyword>
<feature type="repeat" description="ANK" evidence="1">
    <location>
        <begin position="143"/>
        <end position="175"/>
    </location>
</feature>
<dbReference type="EMBL" id="KI546012">
    <property type="protein sequence ID" value="EST48011.1"/>
    <property type="molecule type" value="Genomic_DNA"/>
</dbReference>
<evidence type="ECO:0000313" key="3">
    <source>
        <dbReference type="EMBL" id="KAH0571006.1"/>
    </source>
</evidence>
<accession>V6LWC5</accession>
<organism evidence="2">
    <name type="scientific">Spironucleus salmonicida</name>
    <dbReference type="NCBI Taxonomy" id="348837"/>
    <lineage>
        <taxon>Eukaryota</taxon>
        <taxon>Metamonada</taxon>
        <taxon>Diplomonadida</taxon>
        <taxon>Hexamitidae</taxon>
        <taxon>Hexamitinae</taxon>
        <taxon>Spironucleus</taxon>
    </lineage>
</organism>
<gene>
    <name evidence="2" type="ORF">SS50377_11872</name>
    <name evidence="3" type="ORF">SS50377_27300</name>
</gene>
<dbReference type="PROSITE" id="PS50088">
    <property type="entry name" value="ANK_REPEAT"/>
    <property type="match status" value="1"/>
</dbReference>
<sequence length="197" mass="21546">MGCGLIEHTSDQFRINDETVRDTQHQPAISYQERANNDITHKILLPAPEPQSTSVSVPEELFEAIKMNEIEIVQRLGAKFARRFVGGKTPLMAARTDCQAALLLGGLGLQTRQGRTALMIHASCGCLGICQLCLPEARMVDDDGRTALMHASKHGHAEVVHLLASYEGEIRDDKGRGFRDVWAGDSAQIGECGKQIP</sequence>
<name>V6LWC5_9EUKA</name>
<dbReference type="SUPFAM" id="SSF48403">
    <property type="entry name" value="Ankyrin repeat"/>
    <property type="match status" value="1"/>
</dbReference>
<dbReference type="Gene3D" id="1.25.40.20">
    <property type="entry name" value="Ankyrin repeat-containing domain"/>
    <property type="match status" value="1"/>
</dbReference>
<proteinExistence type="predicted"/>
<dbReference type="PANTHER" id="PTHR24120">
    <property type="entry name" value="GH07239P"/>
    <property type="match status" value="1"/>
</dbReference>
<dbReference type="InterPro" id="IPR002110">
    <property type="entry name" value="Ankyrin_rpt"/>
</dbReference>
<keyword evidence="1" id="KW-0040">ANK repeat</keyword>
<evidence type="ECO:0000313" key="2">
    <source>
        <dbReference type="EMBL" id="EST48011.1"/>
    </source>
</evidence>
<dbReference type="OrthoDB" id="5406014at2759"/>
<protein>
    <submittedName>
        <fullName evidence="2">Ankyrin repeat-containing protein</fullName>
    </submittedName>
</protein>
<dbReference type="AlphaFoldDB" id="V6LWC5"/>
<reference evidence="2 3" key="1">
    <citation type="journal article" date="2014" name="PLoS Genet.">
        <title>The Genome of Spironucleus salmonicida Highlights a Fish Pathogen Adapted to Fluctuating Environments.</title>
        <authorList>
            <person name="Xu F."/>
            <person name="Jerlstrom-Hultqvist J."/>
            <person name="Einarsson E."/>
            <person name="Astvaldsson A."/>
            <person name="Svard S.G."/>
            <person name="Andersson J.O."/>
        </authorList>
    </citation>
    <scope>NUCLEOTIDE SEQUENCE</scope>
    <source>
        <strain evidence="3">ATCC 50377</strain>
    </source>
</reference>
<dbReference type="VEuPathDB" id="GiardiaDB:SS50377_27300"/>
<dbReference type="Proteomes" id="UP000018208">
    <property type="component" value="Unassembled WGS sequence"/>
</dbReference>
<reference evidence="3" key="2">
    <citation type="submission" date="2020-12" db="EMBL/GenBank/DDBJ databases">
        <title>New Spironucleus salmonicida genome in near-complete chromosomes.</title>
        <authorList>
            <person name="Xu F."/>
            <person name="Kurt Z."/>
            <person name="Jimenez-Gonzalez A."/>
            <person name="Astvaldsson A."/>
            <person name="Andersson J.O."/>
            <person name="Svard S.G."/>
        </authorList>
    </citation>
    <scope>NUCLEOTIDE SEQUENCE</scope>
    <source>
        <strain evidence="3">ATCC 50377</strain>
    </source>
</reference>
<dbReference type="PANTHER" id="PTHR24120:SF4">
    <property type="entry name" value="GH07239P"/>
    <property type="match status" value="1"/>
</dbReference>
<dbReference type="EMBL" id="AUWU02000007">
    <property type="protein sequence ID" value="KAH0571006.1"/>
    <property type="molecule type" value="Genomic_DNA"/>
</dbReference>
<dbReference type="SMART" id="SM00248">
    <property type="entry name" value="ANK"/>
    <property type="match status" value="2"/>
</dbReference>